<keyword evidence="2" id="KW-1185">Reference proteome</keyword>
<dbReference type="Proteomes" id="UP000789901">
    <property type="component" value="Unassembled WGS sequence"/>
</dbReference>
<evidence type="ECO:0000313" key="1">
    <source>
        <dbReference type="EMBL" id="CAG8851179.1"/>
    </source>
</evidence>
<reference evidence="1 2" key="1">
    <citation type="submission" date="2021-06" db="EMBL/GenBank/DDBJ databases">
        <authorList>
            <person name="Kallberg Y."/>
            <person name="Tangrot J."/>
            <person name="Rosling A."/>
        </authorList>
    </citation>
    <scope>NUCLEOTIDE SEQUENCE [LARGE SCALE GENOMIC DNA]</scope>
    <source>
        <strain evidence="1 2">120-4 pot B 10/14</strain>
    </source>
</reference>
<protein>
    <submittedName>
        <fullName evidence="1">8444_t:CDS:1</fullName>
    </submittedName>
</protein>
<name>A0ABN7X990_GIGMA</name>
<dbReference type="EMBL" id="CAJVQB010104730">
    <property type="protein sequence ID" value="CAG8851179.1"/>
    <property type="molecule type" value="Genomic_DNA"/>
</dbReference>
<organism evidence="1 2">
    <name type="scientific">Gigaspora margarita</name>
    <dbReference type="NCBI Taxonomy" id="4874"/>
    <lineage>
        <taxon>Eukaryota</taxon>
        <taxon>Fungi</taxon>
        <taxon>Fungi incertae sedis</taxon>
        <taxon>Mucoromycota</taxon>
        <taxon>Glomeromycotina</taxon>
        <taxon>Glomeromycetes</taxon>
        <taxon>Diversisporales</taxon>
        <taxon>Gigasporaceae</taxon>
        <taxon>Gigaspora</taxon>
    </lineage>
</organism>
<feature type="non-terminal residue" evidence="1">
    <location>
        <position position="1"/>
    </location>
</feature>
<sequence>FSLWNENIKETHCLEGTWNRLVLDSILNSITHKLGKTRVNQVHLLLLLESILCKKTRFPVSCRSCGIIQEILFEETSGGLFVNDTDKFHIDRYKLFRFGHNSKIMMKTKLISENAEIFIGSRLGTKLRVFIMDQPGIYNAEFVRSMTSKFSTNQWMRNLYFNSFTAYG</sequence>
<evidence type="ECO:0000313" key="2">
    <source>
        <dbReference type="Proteomes" id="UP000789901"/>
    </source>
</evidence>
<comment type="caution">
    <text evidence="1">The sequence shown here is derived from an EMBL/GenBank/DDBJ whole genome shotgun (WGS) entry which is preliminary data.</text>
</comment>
<gene>
    <name evidence="1" type="ORF">GMARGA_LOCUS40600</name>
</gene>
<accession>A0ABN7X990</accession>
<proteinExistence type="predicted"/>